<dbReference type="Proteomes" id="UP000251800">
    <property type="component" value="Unassembled WGS sequence"/>
</dbReference>
<dbReference type="PANTHER" id="PTHR47017">
    <property type="entry name" value="ACYL-COA"/>
    <property type="match status" value="1"/>
</dbReference>
<protein>
    <submittedName>
        <fullName evidence="1">GNAT family N-acetyltransferase</fullName>
    </submittedName>
</protein>
<dbReference type="OrthoDB" id="9776898at2"/>
<name>A0A363UKB4_9GAMM</name>
<dbReference type="SUPFAM" id="SSF55729">
    <property type="entry name" value="Acyl-CoA N-acyltransferases (Nat)"/>
    <property type="match status" value="1"/>
</dbReference>
<keyword evidence="1" id="KW-0808">Transferase</keyword>
<dbReference type="AlphaFoldDB" id="A0A363UKB4"/>
<dbReference type="Gene3D" id="3.40.630.30">
    <property type="match status" value="1"/>
</dbReference>
<dbReference type="PANTHER" id="PTHR47017:SF1">
    <property type="entry name" value="ACYL-COA"/>
    <property type="match status" value="1"/>
</dbReference>
<dbReference type="EMBL" id="QEQK01000008">
    <property type="protein sequence ID" value="PWN55817.1"/>
    <property type="molecule type" value="Genomic_DNA"/>
</dbReference>
<dbReference type="InterPro" id="IPR007434">
    <property type="entry name" value="FemAB-like"/>
</dbReference>
<gene>
    <name evidence="1" type="ORF">DEH80_10375</name>
</gene>
<accession>A0A363UKB4</accession>
<organism evidence="1 2">
    <name type="scientific">Abyssibacter profundi</name>
    <dbReference type="NCBI Taxonomy" id="2182787"/>
    <lineage>
        <taxon>Bacteria</taxon>
        <taxon>Pseudomonadati</taxon>
        <taxon>Pseudomonadota</taxon>
        <taxon>Gammaproteobacteria</taxon>
        <taxon>Chromatiales</taxon>
        <taxon>Oceanococcaceae</taxon>
        <taxon>Abyssibacter</taxon>
    </lineage>
</organism>
<comment type="caution">
    <text evidence="1">The sequence shown here is derived from an EMBL/GenBank/DDBJ whole genome shotgun (WGS) entry which is preliminary data.</text>
</comment>
<reference evidence="1 2" key="1">
    <citation type="submission" date="2018-05" db="EMBL/GenBank/DDBJ databases">
        <title>Abyssibacter profundi OUC007T gen. nov., sp. nov, a marine bacterium isolated from seawater of the Mariana Trench.</title>
        <authorList>
            <person name="Zhou S."/>
        </authorList>
    </citation>
    <scope>NUCLEOTIDE SEQUENCE [LARGE SCALE GENOMIC DNA]</scope>
    <source>
        <strain evidence="1 2">OUC007</strain>
    </source>
</reference>
<dbReference type="GO" id="GO:0016740">
    <property type="term" value="F:transferase activity"/>
    <property type="evidence" value="ECO:0007669"/>
    <property type="project" value="UniProtKB-KW"/>
</dbReference>
<dbReference type="Pfam" id="PF04339">
    <property type="entry name" value="FemAB_like"/>
    <property type="match status" value="1"/>
</dbReference>
<keyword evidence="2" id="KW-1185">Reference proteome</keyword>
<proteinExistence type="predicted"/>
<sequence>MADLHLQTVERLDDLPASEWDRLFDADQHPCVSHAFLSTLETTGCVGQDTGWQPRHQIVRDSQGKLVAAAPVYEKTHSRGEFVFDWAWADALERAGHAYYPKWVCCVPFTPVPGPRIVGSAEGVNAIYAGLATRSGTGEISSVHVLFPSNTAHADPRWMERRDVRYVWSNQQYPDFDAFLGQLSSKRRKEIRRERRKLAAAGIHYRFRPGESADAAHWARVYALYARTYLIRGQHPYLTPEFFPCYAQRAPGHVVLIEAWVADELLAVAIALRGRDTLFGRHWGTAQDIDGLHFETCYYQGIEYCIEHGLGRYDAGVQGEQKRMRGFEPAVTRSMHHIGHPGLRDAVDAFLARERVAVDDWADAAQSHSAYRKG</sequence>
<dbReference type="InterPro" id="IPR016181">
    <property type="entry name" value="Acyl_CoA_acyltransferase"/>
</dbReference>
<evidence type="ECO:0000313" key="2">
    <source>
        <dbReference type="Proteomes" id="UP000251800"/>
    </source>
</evidence>
<evidence type="ECO:0000313" key="1">
    <source>
        <dbReference type="EMBL" id="PWN55817.1"/>
    </source>
</evidence>